<dbReference type="Gene3D" id="1.10.10.10">
    <property type="entry name" value="Winged helix-like DNA-binding domain superfamily/Winged helix DNA-binding domain"/>
    <property type="match status" value="1"/>
</dbReference>
<dbReference type="RefSeq" id="WP_317792798.1">
    <property type="nucleotide sequence ID" value="NZ_AP028461.1"/>
</dbReference>
<dbReference type="PANTHER" id="PTHR33164:SF43">
    <property type="entry name" value="HTH-TYPE TRANSCRIPTIONAL REPRESSOR YETL"/>
    <property type="match status" value="1"/>
</dbReference>
<name>A0ABW4A577_9ACTN</name>
<dbReference type="InterPro" id="IPR036388">
    <property type="entry name" value="WH-like_DNA-bd_sf"/>
</dbReference>
<keyword evidence="1" id="KW-0805">Transcription regulation</keyword>
<comment type="caution">
    <text evidence="5">The sequence shown here is derived from an EMBL/GenBank/DDBJ whole genome shotgun (WGS) entry which is preliminary data.</text>
</comment>
<keyword evidence="6" id="KW-1185">Reference proteome</keyword>
<keyword evidence="3" id="KW-0804">Transcription</keyword>
<gene>
    <name evidence="5" type="ORF">ACFQ5G_09985</name>
</gene>
<evidence type="ECO:0000313" key="5">
    <source>
        <dbReference type="EMBL" id="MFD1365669.1"/>
    </source>
</evidence>
<sequence>MATPQSLAYSPGGYEFGYLVLLAGRAIQNAVDEAAASAGLPAVDLITLYALRVHENLTAGMVARLLHMQQSSVSALADRLETAGLLARVRDDSDRRRVWLCLTDEGREALDRCGTQIRSAVRTLFAPLPPHGADQMAALLGTVVEPWLTDLAATGAGR</sequence>
<evidence type="ECO:0000259" key="4">
    <source>
        <dbReference type="PROSITE" id="PS50995"/>
    </source>
</evidence>
<reference evidence="6" key="1">
    <citation type="journal article" date="2019" name="Int. J. Syst. Evol. Microbiol.">
        <title>The Global Catalogue of Microorganisms (GCM) 10K type strain sequencing project: providing services to taxonomists for standard genome sequencing and annotation.</title>
        <authorList>
            <consortium name="The Broad Institute Genomics Platform"/>
            <consortium name="The Broad Institute Genome Sequencing Center for Infectious Disease"/>
            <person name="Wu L."/>
            <person name="Ma J."/>
        </authorList>
    </citation>
    <scope>NUCLEOTIDE SEQUENCE [LARGE SCALE GENOMIC DNA]</scope>
    <source>
        <strain evidence="6">CCM 7526</strain>
    </source>
</reference>
<feature type="domain" description="HTH marR-type" evidence="4">
    <location>
        <begin position="13"/>
        <end position="145"/>
    </location>
</feature>
<dbReference type="PANTHER" id="PTHR33164">
    <property type="entry name" value="TRANSCRIPTIONAL REGULATOR, MARR FAMILY"/>
    <property type="match status" value="1"/>
</dbReference>
<evidence type="ECO:0000313" key="6">
    <source>
        <dbReference type="Proteomes" id="UP001597183"/>
    </source>
</evidence>
<dbReference type="PRINTS" id="PR00598">
    <property type="entry name" value="HTHMARR"/>
</dbReference>
<evidence type="ECO:0000256" key="1">
    <source>
        <dbReference type="ARBA" id="ARBA00023015"/>
    </source>
</evidence>
<dbReference type="InterPro" id="IPR039422">
    <property type="entry name" value="MarR/SlyA-like"/>
</dbReference>
<dbReference type="InterPro" id="IPR036390">
    <property type="entry name" value="WH_DNA-bd_sf"/>
</dbReference>
<keyword evidence="2" id="KW-0238">DNA-binding</keyword>
<proteinExistence type="predicted"/>
<protein>
    <submittedName>
        <fullName evidence="5">MarR family winged helix-turn-helix transcriptional regulator</fullName>
    </submittedName>
</protein>
<dbReference type="SUPFAM" id="SSF46785">
    <property type="entry name" value="Winged helix' DNA-binding domain"/>
    <property type="match status" value="1"/>
</dbReference>
<evidence type="ECO:0000256" key="3">
    <source>
        <dbReference type="ARBA" id="ARBA00023163"/>
    </source>
</evidence>
<dbReference type="InterPro" id="IPR000835">
    <property type="entry name" value="HTH_MarR-typ"/>
</dbReference>
<dbReference type="SMART" id="SM00347">
    <property type="entry name" value="HTH_MARR"/>
    <property type="match status" value="1"/>
</dbReference>
<dbReference type="Pfam" id="PF12802">
    <property type="entry name" value="MarR_2"/>
    <property type="match status" value="1"/>
</dbReference>
<dbReference type="PROSITE" id="PS01117">
    <property type="entry name" value="HTH_MARR_1"/>
    <property type="match status" value="1"/>
</dbReference>
<dbReference type="EMBL" id="JBHTMK010000012">
    <property type="protein sequence ID" value="MFD1365669.1"/>
    <property type="molecule type" value="Genomic_DNA"/>
</dbReference>
<evidence type="ECO:0000256" key="2">
    <source>
        <dbReference type="ARBA" id="ARBA00023125"/>
    </source>
</evidence>
<dbReference type="PROSITE" id="PS50995">
    <property type="entry name" value="HTH_MARR_2"/>
    <property type="match status" value="1"/>
</dbReference>
<dbReference type="Proteomes" id="UP001597183">
    <property type="component" value="Unassembled WGS sequence"/>
</dbReference>
<accession>A0ABW4A577</accession>
<dbReference type="InterPro" id="IPR023187">
    <property type="entry name" value="Tscrpt_reg_MarR-type_CS"/>
</dbReference>
<organism evidence="5 6">
    <name type="scientific">Actinoplanes sichuanensis</name>
    <dbReference type="NCBI Taxonomy" id="512349"/>
    <lineage>
        <taxon>Bacteria</taxon>
        <taxon>Bacillati</taxon>
        <taxon>Actinomycetota</taxon>
        <taxon>Actinomycetes</taxon>
        <taxon>Micromonosporales</taxon>
        <taxon>Micromonosporaceae</taxon>
        <taxon>Actinoplanes</taxon>
    </lineage>
</organism>